<gene>
    <name evidence="2" type="ORF">NCTC10660_00066</name>
</gene>
<feature type="transmembrane region" description="Helical" evidence="1">
    <location>
        <begin position="126"/>
        <end position="144"/>
    </location>
</feature>
<dbReference type="Proteomes" id="UP000254927">
    <property type="component" value="Unassembled WGS sequence"/>
</dbReference>
<organism evidence="2 3">
    <name type="scientific">Neisseria elongata</name>
    <dbReference type="NCBI Taxonomy" id="495"/>
    <lineage>
        <taxon>Bacteria</taxon>
        <taxon>Pseudomonadati</taxon>
        <taxon>Pseudomonadota</taxon>
        <taxon>Betaproteobacteria</taxon>
        <taxon>Neisseriales</taxon>
        <taxon>Neisseriaceae</taxon>
        <taxon>Neisseria</taxon>
    </lineage>
</organism>
<feature type="transmembrane region" description="Helical" evidence="1">
    <location>
        <begin position="28"/>
        <end position="46"/>
    </location>
</feature>
<feature type="transmembrane region" description="Helical" evidence="1">
    <location>
        <begin position="150"/>
        <end position="172"/>
    </location>
</feature>
<evidence type="ECO:0000313" key="3">
    <source>
        <dbReference type="Proteomes" id="UP000254927"/>
    </source>
</evidence>
<reference evidence="2 3" key="1">
    <citation type="submission" date="2018-06" db="EMBL/GenBank/DDBJ databases">
        <authorList>
            <consortium name="Pathogen Informatics"/>
            <person name="Doyle S."/>
        </authorList>
    </citation>
    <scope>NUCLEOTIDE SEQUENCE [LARGE SCALE GENOMIC DNA]</scope>
    <source>
        <strain evidence="2 3">NCTC10660</strain>
    </source>
</reference>
<dbReference type="RefSeq" id="WP_074896686.1">
    <property type="nucleotide sequence ID" value="NZ_CP031252.1"/>
</dbReference>
<feature type="transmembrane region" description="Helical" evidence="1">
    <location>
        <begin position="55"/>
        <end position="71"/>
    </location>
</feature>
<dbReference type="GeneID" id="93351086"/>
<dbReference type="EMBL" id="UGQW01000001">
    <property type="protein sequence ID" value="STZ66615.1"/>
    <property type="molecule type" value="Genomic_DNA"/>
</dbReference>
<keyword evidence="1" id="KW-1133">Transmembrane helix</keyword>
<name>A0A378TUB5_NEIEL</name>
<feature type="transmembrane region" description="Helical" evidence="1">
    <location>
        <begin position="7"/>
        <end position="22"/>
    </location>
</feature>
<feature type="transmembrane region" description="Helical" evidence="1">
    <location>
        <begin position="77"/>
        <end position="95"/>
    </location>
</feature>
<sequence length="190" mass="22012">MKTAAKILLGILSVLYPLLWYYGREQGWFYPLAGFMLLLWLARAAMQRNSGQRRVSLLVAAFFAAVLLFRWPDSMYWYPVWVNGLLLLLFGLSLTQKQSLIERLARLQHPGLPPEGVAYTRRVTQIWCGFFALNGSLAALLVMLEQYRWWALYTGIIAYILMGILMGGEFTYRKWVLKLNPKTSDKRHTD</sequence>
<proteinExistence type="predicted"/>
<dbReference type="AlphaFoldDB" id="A0A378TUB5"/>
<keyword evidence="1" id="KW-0472">Membrane</keyword>
<keyword evidence="1" id="KW-0812">Transmembrane</keyword>
<evidence type="ECO:0000256" key="1">
    <source>
        <dbReference type="SAM" id="Phobius"/>
    </source>
</evidence>
<accession>A0A378TUB5</accession>
<evidence type="ECO:0000313" key="2">
    <source>
        <dbReference type="EMBL" id="STZ66615.1"/>
    </source>
</evidence>
<protein>
    <submittedName>
        <fullName evidence="2">Integral membrane protein</fullName>
    </submittedName>
</protein>